<dbReference type="PANTHER" id="PTHR34199:SF2">
    <property type="entry name" value="NUMOD3 MOTIF FAMILY PROTEIN, EXPRESSED"/>
    <property type="match status" value="1"/>
</dbReference>
<protein>
    <submittedName>
        <fullName evidence="1">Uncharacterized protein</fullName>
    </submittedName>
</protein>
<keyword evidence="2" id="KW-1185">Reference proteome</keyword>
<evidence type="ECO:0000313" key="2">
    <source>
        <dbReference type="Proteomes" id="UP001153555"/>
    </source>
</evidence>
<dbReference type="OrthoDB" id="1935413at2759"/>
<comment type="caution">
    <text evidence="1">The sequence shown here is derived from an EMBL/GenBank/DDBJ whole genome shotgun (WGS) entry which is preliminary data.</text>
</comment>
<dbReference type="AlphaFoldDB" id="A0A9N7N9H9"/>
<accession>A0A9N7N9H9</accession>
<dbReference type="Proteomes" id="UP001153555">
    <property type="component" value="Unassembled WGS sequence"/>
</dbReference>
<name>A0A9N7N9H9_STRHE</name>
<evidence type="ECO:0000313" key="1">
    <source>
        <dbReference type="EMBL" id="CAA0829498.1"/>
    </source>
</evidence>
<reference evidence="1" key="1">
    <citation type="submission" date="2019-12" db="EMBL/GenBank/DDBJ databases">
        <authorList>
            <person name="Scholes J."/>
        </authorList>
    </citation>
    <scope>NUCLEOTIDE SEQUENCE</scope>
</reference>
<dbReference type="EMBL" id="CACSLK010027773">
    <property type="protein sequence ID" value="CAA0829498.1"/>
    <property type="molecule type" value="Genomic_DNA"/>
</dbReference>
<gene>
    <name evidence="1" type="ORF">SHERM_25069</name>
</gene>
<dbReference type="PANTHER" id="PTHR34199">
    <property type="entry name" value="NUMOD3 MOTIF FAMILY PROTEIN, EXPRESSED"/>
    <property type="match status" value="1"/>
</dbReference>
<organism evidence="1 2">
    <name type="scientific">Striga hermonthica</name>
    <name type="common">Purple witchweed</name>
    <name type="synonym">Buchnera hermonthica</name>
    <dbReference type="NCBI Taxonomy" id="68872"/>
    <lineage>
        <taxon>Eukaryota</taxon>
        <taxon>Viridiplantae</taxon>
        <taxon>Streptophyta</taxon>
        <taxon>Embryophyta</taxon>
        <taxon>Tracheophyta</taxon>
        <taxon>Spermatophyta</taxon>
        <taxon>Magnoliopsida</taxon>
        <taxon>eudicotyledons</taxon>
        <taxon>Gunneridae</taxon>
        <taxon>Pentapetalae</taxon>
        <taxon>asterids</taxon>
        <taxon>lamiids</taxon>
        <taxon>Lamiales</taxon>
        <taxon>Orobanchaceae</taxon>
        <taxon>Buchnereae</taxon>
        <taxon>Striga</taxon>
    </lineage>
</organism>
<sequence length="192" mass="22668">MGMRLAWERRRKNVMVQQACQHEWQNLIALAAKRGLSGQKELKEWLKSIEQRKKLMVQETCHHVWQNLIALAAKRGLSGEKELQWNSYQILKMTMPDLRHARSKEIRIKMRLIWERRCKNMMVQQACLHEWQNLIALAAKRGLSGEKELKEWSLSIEQRKKLKVQETCHHEWQNLIALAAKKGLSGEKEVPT</sequence>
<proteinExistence type="predicted"/>